<dbReference type="PATRIC" id="fig|926566.3.peg.3028"/>
<evidence type="ECO:0000256" key="13">
    <source>
        <dbReference type="ARBA" id="ARBA00023237"/>
    </source>
</evidence>
<dbReference type="InterPro" id="IPR012910">
    <property type="entry name" value="Plug_dom"/>
</dbReference>
<dbReference type="Pfam" id="PF13620">
    <property type="entry name" value="CarboxypepD_reg"/>
    <property type="match status" value="1"/>
</dbReference>
<feature type="chain" id="PRO_5003684732" evidence="16">
    <location>
        <begin position="28"/>
        <end position="795"/>
    </location>
</feature>
<dbReference type="InterPro" id="IPR008969">
    <property type="entry name" value="CarboxyPept-like_regulatory"/>
</dbReference>
<dbReference type="Pfam" id="PF07715">
    <property type="entry name" value="Plug"/>
    <property type="match status" value="1"/>
</dbReference>
<dbReference type="NCBIfam" id="TIGR01783">
    <property type="entry name" value="TonB-siderophor"/>
    <property type="match status" value="1"/>
</dbReference>
<evidence type="ECO:0000256" key="14">
    <source>
        <dbReference type="PROSITE-ProRule" id="PRU01360"/>
    </source>
</evidence>
<dbReference type="STRING" id="926566.Terro_3052"/>
<dbReference type="InterPro" id="IPR036942">
    <property type="entry name" value="Beta-barrel_TonB_sf"/>
</dbReference>
<sequence length="795" mass="86199">MSSQYLSSRLLKPLLGFFLFCPALLSAQNSGEACSGPTQSVIGKITDSSQAAIPNATVRATCGTTAFTTTSDGEGAYLLRLTSGTWQIEVHSTGFGVFSGPVSVTAQVRSSPDIVLAVAREKSDVTVTADAAFVAESAFSASKSDTPILEQPFSIQTVTAAQILQQNVQTLNQAMKYTAGTAPEAYGPDPRGDWFFIRGNAADVYLDGLRLPQVVNSPNSFAAVQVDPNDIQHLEILLGPSSTLYGQSNLGGIVDAVSRQPSLTPRRSIQLQGGNFDRLQVGGDLSGPLNRSASLLYSLNGIARTSHTYVYGAKDDRFTLNPTIQWRPTLNTSVIAFGKFFHTDMGTGAVFLPREGTLDRSPVFGYLPTSFNTGDPTSDHYRKRQYMAGVSFDYHTPSVALHSTTRYVHSNIGYSGRYSATTYANAARTSIYRVTFSSQPVLDGVQNDTHALTHQRTGKLRHTLTGGLDFQWQKYQNRQGGLIDATTFSLINPVYGGPYVVTPITTRVDQKQYQGGLYGQDTVQVAGFTLSAGGRYDQTAQESVTILTGSSIRQRPHAFTGHVGVSYQKDGLAPYASYSTSFLPSIGTTYDGVTPFQPTTGSSYEGGLKYQLPRHVGMITFAGYSMNQNNRLTADPNPLHLNAQVQVGQVRTIGYELQGNGTVLRSLDVSFSYTHARPMVTRSNGADYKKMLQPVAKDTLGLWTHYTVRHTLFTGFGFGGGARYIGPKWGDLANTFQTPGYTLFDGTLDYTMERWRLAVNSTNVLNKRYVSACGTATSCYYGAPRSVIGSVNFSF</sequence>
<keyword evidence="5" id="KW-0410">Iron transport</keyword>
<keyword evidence="3 14" id="KW-0813">Transport</keyword>
<evidence type="ECO:0000256" key="3">
    <source>
        <dbReference type="ARBA" id="ARBA00022448"/>
    </source>
</evidence>
<dbReference type="AlphaFoldDB" id="I3ZJ66"/>
<dbReference type="KEGG" id="trs:Terro_3052"/>
<dbReference type="EMBL" id="CP003379">
    <property type="protein sequence ID" value="AFL89284.1"/>
    <property type="molecule type" value="Genomic_DNA"/>
</dbReference>
<keyword evidence="12 19" id="KW-0675">Receptor</keyword>
<evidence type="ECO:0000256" key="6">
    <source>
        <dbReference type="ARBA" id="ARBA00022692"/>
    </source>
</evidence>
<evidence type="ECO:0000256" key="4">
    <source>
        <dbReference type="ARBA" id="ARBA00022452"/>
    </source>
</evidence>
<evidence type="ECO:0000256" key="8">
    <source>
        <dbReference type="ARBA" id="ARBA00023004"/>
    </source>
</evidence>
<keyword evidence="4 14" id="KW-1134">Transmembrane beta strand</keyword>
<dbReference type="Gene3D" id="2.40.170.20">
    <property type="entry name" value="TonB-dependent receptor, beta-barrel domain"/>
    <property type="match status" value="1"/>
</dbReference>
<evidence type="ECO:0000256" key="10">
    <source>
        <dbReference type="ARBA" id="ARBA00023077"/>
    </source>
</evidence>
<dbReference type="eggNOG" id="COG4773">
    <property type="taxonomic scope" value="Bacteria"/>
</dbReference>
<keyword evidence="13 14" id="KW-0998">Cell outer membrane</keyword>
<accession>I3ZJ66</accession>
<evidence type="ECO:0000256" key="2">
    <source>
        <dbReference type="ARBA" id="ARBA00009810"/>
    </source>
</evidence>
<evidence type="ECO:0000256" key="12">
    <source>
        <dbReference type="ARBA" id="ARBA00023170"/>
    </source>
</evidence>
<evidence type="ECO:0000256" key="15">
    <source>
        <dbReference type="RuleBase" id="RU003357"/>
    </source>
</evidence>
<keyword evidence="11 14" id="KW-0472">Membrane</keyword>
<keyword evidence="8" id="KW-0408">Iron</keyword>
<evidence type="ECO:0000256" key="1">
    <source>
        <dbReference type="ARBA" id="ARBA00004571"/>
    </source>
</evidence>
<evidence type="ECO:0000256" key="7">
    <source>
        <dbReference type="ARBA" id="ARBA00022729"/>
    </source>
</evidence>
<dbReference type="GO" id="GO:0015891">
    <property type="term" value="P:siderophore transport"/>
    <property type="evidence" value="ECO:0007669"/>
    <property type="project" value="InterPro"/>
</dbReference>
<gene>
    <name evidence="19" type="ordered locus">Terro_3052</name>
</gene>
<evidence type="ECO:0000313" key="20">
    <source>
        <dbReference type="Proteomes" id="UP000006056"/>
    </source>
</evidence>
<keyword evidence="20" id="KW-1185">Reference proteome</keyword>
<keyword evidence="9" id="KW-0406">Ion transport</keyword>
<evidence type="ECO:0000256" key="5">
    <source>
        <dbReference type="ARBA" id="ARBA00022496"/>
    </source>
</evidence>
<dbReference type="SUPFAM" id="SSF49464">
    <property type="entry name" value="Carboxypeptidase regulatory domain-like"/>
    <property type="match status" value="1"/>
</dbReference>
<comment type="subcellular location">
    <subcellularLocation>
        <location evidence="1 14">Cell outer membrane</location>
        <topology evidence="1 14">Multi-pass membrane protein</topology>
    </subcellularLocation>
</comment>
<evidence type="ECO:0000256" key="11">
    <source>
        <dbReference type="ARBA" id="ARBA00023136"/>
    </source>
</evidence>
<keyword evidence="7 16" id="KW-0732">Signal</keyword>
<evidence type="ECO:0000259" key="17">
    <source>
        <dbReference type="Pfam" id="PF00593"/>
    </source>
</evidence>
<feature type="signal peptide" evidence="16">
    <location>
        <begin position="1"/>
        <end position="27"/>
    </location>
</feature>
<dbReference type="PANTHER" id="PTHR32552:SF68">
    <property type="entry name" value="FERRICHROME OUTER MEMBRANE TRANSPORTER_PHAGE RECEPTOR"/>
    <property type="match status" value="1"/>
</dbReference>
<feature type="domain" description="TonB-dependent receptor-like beta-barrel" evidence="17">
    <location>
        <begin position="357"/>
        <end position="763"/>
    </location>
</feature>
<dbReference type="PANTHER" id="PTHR32552">
    <property type="entry name" value="FERRICHROME IRON RECEPTOR-RELATED"/>
    <property type="match status" value="1"/>
</dbReference>
<proteinExistence type="inferred from homology"/>
<dbReference type="InterPro" id="IPR039426">
    <property type="entry name" value="TonB-dep_rcpt-like"/>
</dbReference>
<comment type="similarity">
    <text evidence="2 14 15">Belongs to the TonB-dependent receptor family.</text>
</comment>
<dbReference type="PROSITE" id="PS52016">
    <property type="entry name" value="TONB_DEPENDENT_REC_3"/>
    <property type="match status" value="1"/>
</dbReference>
<dbReference type="Gene3D" id="2.60.40.1120">
    <property type="entry name" value="Carboxypeptidase-like, regulatory domain"/>
    <property type="match status" value="1"/>
</dbReference>
<dbReference type="InterPro" id="IPR010105">
    <property type="entry name" value="TonB_sidphr_rcpt"/>
</dbReference>
<dbReference type="Gene3D" id="2.170.130.10">
    <property type="entry name" value="TonB-dependent receptor, plug domain"/>
    <property type="match status" value="1"/>
</dbReference>
<name>I3ZJ66_TERRK</name>
<dbReference type="Proteomes" id="UP000006056">
    <property type="component" value="Chromosome"/>
</dbReference>
<reference evidence="19 20" key="1">
    <citation type="submission" date="2012-06" db="EMBL/GenBank/DDBJ databases">
        <title>Complete genome of Terriglobus roseus DSM 18391.</title>
        <authorList>
            <consortium name="US DOE Joint Genome Institute (JGI-PGF)"/>
            <person name="Lucas S."/>
            <person name="Copeland A."/>
            <person name="Lapidus A."/>
            <person name="Glavina del Rio T."/>
            <person name="Dalin E."/>
            <person name="Tice H."/>
            <person name="Bruce D."/>
            <person name="Goodwin L."/>
            <person name="Pitluck S."/>
            <person name="Peters L."/>
            <person name="Mikhailova N."/>
            <person name="Munk A.C.C."/>
            <person name="Kyrpides N."/>
            <person name="Mavromatis K."/>
            <person name="Ivanova N."/>
            <person name="Brettin T."/>
            <person name="Detter J.C."/>
            <person name="Han C."/>
            <person name="Larimer F."/>
            <person name="Land M."/>
            <person name="Hauser L."/>
            <person name="Markowitz V."/>
            <person name="Cheng J.-F."/>
            <person name="Hugenholtz P."/>
            <person name="Woyke T."/>
            <person name="Wu D."/>
            <person name="Brambilla E."/>
            <person name="Klenk H.-P."/>
            <person name="Eisen J.A."/>
        </authorList>
    </citation>
    <scope>NUCLEOTIDE SEQUENCE [LARGE SCALE GENOMIC DNA]</scope>
    <source>
        <strain evidence="20">DSM 18391 / NRRL B-41598 / KBS 63</strain>
    </source>
</reference>
<evidence type="ECO:0000256" key="16">
    <source>
        <dbReference type="SAM" id="SignalP"/>
    </source>
</evidence>
<keyword evidence="10 15" id="KW-0798">TonB box</keyword>
<feature type="domain" description="TonB-dependent receptor plug" evidence="18">
    <location>
        <begin position="149"/>
        <end position="253"/>
    </location>
</feature>
<evidence type="ECO:0000259" key="18">
    <source>
        <dbReference type="Pfam" id="PF07715"/>
    </source>
</evidence>
<dbReference type="InterPro" id="IPR000531">
    <property type="entry name" value="Beta-barrel_TonB"/>
</dbReference>
<dbReference type="SUPFAM" id="SSF56935">
    <property type="entry name" value="Porins"/>
    <property type="match status" value="1"/>
</dbReference>
<dbReference type="GO" id="GO:0015344">
    <property type="term" value="F:siderophore uptake transmembrane transporter activity"/>
    <property type="evidence" value="ECO:0007669"/>
    <property type="project" value="TreeGrafter"/>
</dbReference>
<evidence type="ECO:0000313" key="19">
    <source>
        <dbReference type="EMBL" id="AFL89284.1"/>
    </source>
</evidence>
<organism evidence="19 20">
    <name type="scientific">Terriglobus roseus (strain DSM 18391 / NRRL B-41598 / KBS 63)</name>
    <dbReference type="NCBI Taxonomy" id="926566"/>
    <lineage>
        <taxon>Bacteria</taxon>
        <taxon>Pseudomonadati</taxon>
        <taxon>Acidobacteriota</taxon>
        <taxon>Terriglobia</taxon>
        <taxon>Terriglobales</taxon>
        <taxon>Acidobacteriaceae</taxon>
        <taxon>Terriglobus</taxon>
    </lineage>
</organism>
<dbReference type="GO" id="GO:0038023">
    <property type="term" value="F:signaling receptor activity"/>
    <property type="evidence" value="ECO:0007669"/>
    <property type="project" value="InterPro"/>
</dbReference>
<dbReference type="OrthoDB" id="127311at2"/>
<protein>
    <submittedName>
        <fullName evidence="19">TonB-dependent siderophore receptor</fullName>
    </submittedName>
</protein>
<dbReference type="HOGENOM" id="CLU_008287_9_0_0"/>
<dbReference type="GO" id="GO:0009279">
    <property type="term" value="C:cell outer membrane"/>
    <property type="evidence" value="ECO:0007669"/>
    <property type="project" value="UniProtKB-SubCell"/>
</dbReference>
<dbReference type="Pfam" id="PF00593">
    <property type="entry name" value="TonB_dep_Rec_b-barrel"/>
    <property type="match status" value="1"/>
</dbReference>
<evidence type="ECO:0000256" key="9">
    <source>
        <dbReference type="ARBA" id="ARBA00023065"/>
    </source>
</evidence>
<dbReference type="InterPro" id="IPR037066">
    <property type="entry name" value="Plug_dom_sf"/>
</dbReference>
<dbReference type="CDD" id="cd01347">
    <property type="entry name" value="ligand_gated_channel"/>
    <property type="match status" value="1"/>
</dbReference>
<keyword evidence="6 14" id="KW-0812">Transmembrane</keyword>